<accession>A0ABU5Q701</accession>
<proteinExistence type="inferred from homology"/>
<comment type="similarity">
    <text evidence="1">Belongs to the sigma-70 factor family. ECF subfamily.</text>
</comment>
<feature type="compositionally biased region" description="Basic and acidic residues" evidence="6">
    <location>
        <begin position="97"/>
        <end position="109"/>
    </location>
</feature>
<evidence type="ECO:0000256" key="3">
    <source>
        <dbReference type="ARBA" id="ARBA00023082"/>
    </source>
</evidence>
<dbReference type="InterPro" id="IPR013325">
    <property type="entry name" value="RNA_pol_sigma_r2"/>
</dbReference>
<gene>
    <name evidence="9" type="ORF">VB248_05795</name>
</gene>
<evidence type="ECO:0000259" key="8">
    <source>
        <dbReference type="Pfam" id="PF08281"/>
    </source>
</evidence>
<evidence type="ECO:0000256" key="5">
    <source>
        <dbReference type="ARBA" id="ARBA00023163"/>
    </source>
</evidence>
<keyword evidence="2" id="KW-0805">Transcription regulation</keyword>
<keyword evidence="4" id="KW-0238">DNA-binding</keyword>
<dbReference type="PANTHER" id="PTHR43133:SF8">
    <property type="entry name" value="RNA POLYMERASE SIGMA FACTOR HI_1459-RELATED"/>
    <property type="match status" value="1"/>
</dbReference>
<dbReference type="Gene3D" id="1.10.1740.10">
    <property type="match status" value="1"/>
</dbReference>
<dbReference type="InterPro" id="IPR013324">
    <property type="entry name" value="RNA_pol_sigma_r3/r4-like"/>
</dbReference>
<dbReference type="Proteomes" id="UP001302949">
    <property type="component" value="Unassembled WGS sequence"/>
</dbReference>
<evidence type="ECO:0000256" key="6">
    <source>
        <dbReference type="SAM" id="MobiDB-lite"/>
    </source>
</evidence>
<dbReference type="SUPFAM" id="SSF88946">
    <property type="entry name" value="Sigma2 domain of RNA polymerase sigma factors"/>
    <property type="match status" value="1"/>
</dbReference>
<dbReference type="Pfam" id="PF08281">
    <property type="entry name" value="Sigma70_r4_2"/>
    <property type="match status" value="1"/>
</dbReference>
<sequence length="195" mass="22913">MNQRINYTPSQVVSVLRSNVHTEIESVTTFLYTSFKPVVASYIFKQGGDYEDAKDIFQDVILIFFRQVYTLKFEPKSFKELEGYFIKIAHNKWLKKKQADERREQRENEYTNQHETLKDTKTPQNQLENDENSNAFNEVLKKLGEPCRTILLAYYGEELSIKEIAAQLNIGNPDAMKVRKFRCLEKLKTLLSKNE</sequence>
<comment type="caution">
    <text evidence="9">The sequence shown here is derived from an EMBL/GenBank/DDBJ whole genome shotgun (WGS) entry which is preliminary data.</text>
</comment>
<dbReference type="InterPro" id="IPR039425">
    <property type="entry name" value="RNA_pol_sigma-70-like"/>
</dbReference>
<keyword evidence="5" id="KW-0804">Transcription</keyword>
<dbReference type="PANTHER" id="PTHR43133">
    <property type="entry name" value="RNA POLYMERASE ECF-TYPE SIGMA FACTO"/>
    <property type="match status" value="1"/>
</dbReference>
<dbReference type="InterPro" id="IPR036388">
    <property type="entry name" value="WH-like_DNA-bd_sf"/>
</dbReference>
<dbReference type="InterPro" id="IPR007627">
    <property type="entry name" value="RNA_pol_sigma70_r2"/>
</dbReference>
<dbReference type="Gene3D" id="1.10.10.10">
    <property type="entry name" value="Winged helix-like DNA-binding domain superfamily/Winged helix DNA-binding domain"/>
    <property type="match status" value="1"/>
</dbReference>
<dbReference type="EMBL" id="JAYFUM010000006">
    <property type="protein sequence ID" value="MEA5138631.1"/>
    <property type="molecule type" value="Genomic_DNA"/>
</dbReference>
<evidence type="ECO:0000313" key="10">
    <source>
        <dbReference type="Proteomes" id="UP001302949"/>
    </source>
</evidence>
<protein>
    <submittedName>
        <fullName evidence="9">Sigma-70 family RNA polymerase sigma factor</fullName>
    </submittedName>
</protein>
<evidence type="ECO:0000313" key="9">
    <source>
        <dbReference type="EMBL" id="MEA5138631.1"/>
    </source>
</evidence>
<feature type="region of interest" description="Disordered" evidence="6">
    <location>
        <begin position="97"/>
        <end position="131"/>
    </location>
</feature>
<evidence type="ECO:0000259" key="7">
    <source>
        <dbReference type="Pfam" id="PF04542"/>
    </source>
</evidence>
<keyword evidence="10" id="KW-1185">Reference proteome</keyword>
<dbReference type="RefSeq" id="WP_323295798.1">
    <property type="nucleotide sequence ID" value="NZ_JAYFUM010000006.1"/>
</dbReference>
<dbReference type="NCBIfam" id="TIGR02937">
    <property type="entry name" value="sigma70-ECF"/>
    <property type="match status" value="1"/>
</dbReference>
<feature type="compositionally biased region" description="Polar residues" evidence="6">
    <location>
        <begin position="122"/>
        <end position="131"/>
    </location>
</feature>
<reference evidence="9 10" key="1">
    <citation type="submission" date="2023-12" db="EMBL/GenBank/DDBJ databases">
        <title>Novel species of the genus Arcicella isolated from rivers.</title>
        <authorList>
            <person name="Lu H."/>
        </authorList>
    </citation>
    <scope>NUCLEOTIDE SEQUENCE [LARGE SCALE GENOMIC DNA]</scope>
    <source>
        <strain evidence="9 10">KCTC 23307</strain>
    </source>
</reference>
<dbReference type="InterPro" id="IPR013249">
    <property type="entry name" value="RNA_pol_sigma70_r4_t2"/>
</dbReference>
<name>A0ABU5Q701_9BACT</name>
<evidence type="ECO:0000256" key="1">
    <source>
        <dbReference type="ARBA" id="ARBA00010641"/>
    </source>
</evidence>
<dbReference type="InterPro" id="IPR014284">
    <property type="entry name" value="RNA_pol_sigma-70_dom"/>
</dbReference>
<feature type="domain" description="RNA polymerase sigma factor 70 region 4 type 2" evidence="8">
    <location>
        <begin position="135"/>
        <end position="182"/>
    </location>
</feature>
<feature type="domain" description="RNA polymerase sigma-70 region 2" evidence="7">
    <location>
        <begin position="31"/>
        <end position="97"/>
    </location>
</feature>
<evidence type="ECO:0000256" key="2">
    <source>
        <dbReference type="ARBA" id="ARBA00023015"/>
    </source>
</evidence>
<keyword evidence="3" id="KW-0731">Sigma factor</keyword>
<dbReference type="Pfam" id="PF04542">
    <property type="entry name" value="Sigma70_r2"/>
    <property type="match status" value="1"/>
</dbReference>
<dbReference type="SUPFAM" id="SSF88659">
    <property type="entry name" value="Sigma3 and sigma4 domains of RNA polymerase sigma factors"/>
    <property type="match status" value="1"/>
</dbReference>
<organism evidence="9 10">
    <name type="scientific">Arcicella rigui</name>
    <dbReference type="NCBI Taxonomy" id="797020"/>
    <lineage>
        <taxon>Bacteria</taxon>
        <taxon>Pseudomonadati</taxon>
        <taxon>Bacteroidota</taxon>
        <taxon>Cytophagia</taxon>
        <taxon>Cytophagales</taxon>
        <taxon>Flectobacillaceae</taxon>
        <taxon>Arcicella</taxon>
    </lineage>
</organism>
<evidence type="ECO:0000256" key="4">
    <source>
        <dbReference type="ARBA" id="ARBA00023125"/>
    </source>
</evidence>